<name>A0A933W417_UNCEI</name>
<dbReference type="EMBL" id="JACRIW010000097">
    <property type="protein sequence ID" value="MBI5170548.1"/>
    <property type="molecule type" value="Genomic_DNA"/>
</dbReference>
<sequence>MGSSLRAWVVSADMGFGHQRAAHALTHLTDEGVVTAGEHDTNDPEEARFWQRLRWSYEALSRTRSLPLVGHALFGALDSLLKIPPFYPLRDLSHPSPNNFIVDHLVRQGLGRSLLEKLRANPRPLISTFYAPVHVADHAHLDDIYCVICDADLNRVWVASKTEDSHIRYFAPCGRVMRRLRQYGVPDDRIFLTGFTLPRENIGGPDMPVLKSDLLARIGRLDPRGRFSSVYGSTVRDLLGDAPQPQPGARVTVTFAVGGAGAQAEIGAQIAQGLAPGIRAGKFRLVLVAGTHRVVEQAFKQCVLALGLASHLGDGVVIVREDSKQAYFDRFNALMRETDVLWTKPSELSFYTALGIPIVASPPLGSQEDKNLRWLMDKGCALPQYTPTHAAEWLTDRLKDGSLAERALAGFIKNRKLGVYKIEEVLETGTLGRETHPLRR</sequence>
<protein>
    <submittedName>
        <fullName evidence="1">Uncharacterized protein</fullName>
    </submittedName>
</protein>
<gene>
    <name evidence="1" type="ORF">HZA61_13755</name>
</gene>
<accession>A0A933W417</accession>
<dbReference type="Proteomes" id="UP000696931">
    <property type="component" value="Unassembled WGS sequence"/>
</dbReference>
<proteinExistence type="predicted"/>
<organism evidence="1 2">
    <name type="scientific">Eiseniibacteriota bacterium</name>
    <dbReference type="NCBI Taxonomy" id="2212470"/>
    <lineage>
        <taxon>Bacteria</taxon>
        <taxon>Candidatus Eiseniibacteriota</taxon>
    </lineage>
</organism>
<reference evidence="1" key="1">
    <citation type="submission" date="2020-07" db="EMBL/GenBank/DDBJ databases">
        <title>Huge and variable diversity of episymbiotic CPR bacteria and DPANN archaea in groundwater ecosystems.</title>
        <authorList>
            <person name="He C.Y."/>
            <person name="Keren R."/>
            <person name="Whittaker M."/>
            <person name="Farag I.F."/>
            <person name="Doudna J."/>
            <person name="Cate J.H.D."/>
            <person name="Banfield J.F."/>
        </authorList>
    </citation>
    <scope>NUCLEOTIDE SEQUENCE</scope>
    <source>
        <strain evidence="1">NC_groundwater_1813_Pr3_B-0.1um_71_17</strain>
    </source>
</reference>
<evidence type="ECO:0000313" key="2">
    <source>
        <dbReference type="Proteomes" id="UP000696931"/>
    </source>
</evidence>
<evidence type="ECO:0000313" key="1">
    <source>
        <dbReference type="EMBL" id="MBI5170548.1"/>
    </source>
</evidence>
<comment type="caution">
    <text evidence="1">The sequence shown here is derived from an EMBL/GenBank/DDBJ whole genome shotgun (WGS) entry which is preliminary data.</text>
</comment>
<dbReference type="AlphaFoldDB" id="A0A933W417"/>